<dbReference type="EMBL" id="CAOF01000120">
    <property type="protein sequence ID" value="CCO47505.1"/>
    <property type="molecule type" value="Genomic_DNA"/>
</dbReference>
<accession>A0AAV2VRZ2</accession>
<name>A0AAV2VRZ2_9VIBR</name>
<keyword evidence="1 3" id="KW-0315">Glutamine amidotransferase</keyword>
<dbReference type="PROSITE" id="PS51278">
    <property type="entry name" value="GATASE_TYPE_2"/>
    <property type="match status" value="1"/>
</dbReference>
<proteinExistence type="predicted"/>
<dbReference type="Pfam" id="PF13230">
    <property type="entry name" value="GATase_4"/>
    <property type="match status" value="1"/>
</dbReference>
<gene>
    <name evidence="3" type="ORF">VIBNISOn1_30201</name>
</gene>
<dbReference type="PANTHER" id="PTHR43187">
    <property type="entry name" value="GLUTAMINE AMIDOTRANSFERASE DUG3-RELATED"/>
    <property type="match status" value="1"/>
</dbReference>
<feature type="domain" description="Glutamine amidotransferase type-2" evidence="2">
    <location>
        <begin position="2"/>
        <end position="258"/>
    </location>
</feature>
<dbReference type="GeneID" id="97544992"/>
<sequence length="258" mass="29131">MCRWLAYQGKETYLSDLIFAPEYSLVQQSMSARKSVTAINADGFGVGWYGVKDDPGLYREVLPAWSDCNLKSLSEHIVSPLFFAHVRASTGTQTARTNCHPFRYKNWLFMHNGQIGGYAELRWHIERLIPKSLYGCRLGQTDSELLFLLLIANGLMEGEIQSAIRKTLASIESLMKEEEVDEPLRISASWSDGDTIWAFRYASDDHAPTLFYKHMDDGIVVASEPLDSERKAWHAVEQSCLMTVSAQKVDIEDLNPAS</sequence>
<comment type="caution">
    <text evidence="3">The sequence shown here is derived from an EMBL/GenBank/DDBJ whole genome shotgun (WGS) entry which is preliminary data.</text>
</comment>
<dbReference type="Gene3D" id="3.60.20.10">
    <property type="entry name" value="Glutamine Phosphoribosylpyrophosphate, subunit 1, domain 1"/>
    <property type="match status" value="1"/>
</dbReference>
<dbReference type="InterPro" id="IPR026869">
    <property type="entry name" value="EgtC-like"/>
</dbReference>
<dbReference type="CDD" id="cd01908">
    <property type="entry name" value="YafJ"/>
    <property type="match status" value="1"/>
</dbReference>
<dbReference type="RefSeq" id="WP_022608040.1">
    <property type="nucleotide sequence ID" value="NZ_LK391965.1"/>
</dbReference>
<evidence type="ECO:0000259" key="2">
    <source>
        <dbReference type="PROSITE" id="PS51278"/>
    </source>
</evidence>
<dbReference type="PANTHER" id="PTHR43187:SF1">
    <property type="entry name" value="GLUTAMINE AMIDOTRANSFERASE DUG3-RELATED"/>
    <property type="match status" value="1"/>
</dbReference>
<protein>
    <submittedName>
        <fullName evidence="3">Glutamine amidotransferases class-II</fullName>
    </submittedName>
</protein>
<reference evidence="3 4" key="1">
    <citation type="journal article" date="2013" name="ISME J.">
        <title>Comparative genomics of pathogenic lineages of Vibrio nigripulchritudo identifies virulence-associated traits.</title>
        <authorList>
            <person name="Goudenege D."/>
            <person name="Labreuche Y."/>
            <person name="Krin E."/>
            <person name="Ansquer D."/>
            <person name="Mangenot S."/>
            <person name="Calteau A."/>
            <person name="Medigue C."/>
            <person name="Mazel D."/>
            <person name="Polz M.F."/>
            <person name="Le Roux F."/>
        </authorList>
    </citation>
    <scope>NUCLEOTIDE SEQUENCE [LARGE SCALE GENOMIC DNA]</scope>
    <source>
        <strain evidence="3 4">SOn1</strain>
    </source>
</reference>
<dbReference type="Proteomes" id="UP000018211">
    <property type="component" value="Unassembled WGS sequence"/>
</dbReference>
<evidence type="ECO:0000256" key="1">
    <source>
        <dbReference type="ARBA" id="ARBA00022962"/>
    </source>
</evidence>
<organism evidence="3 4">
    <name type="scientific">Vibrio nigripulchritudo SOn1</name>
    <dbReference type="NCBI Taxonomy" id="1238450"/>
    <lineage>
        <taxon>Bacteria</taxon>
        <taxon>Pseudomonadati</taxon>
        <taxon>Pseudomonadota</taxon>
        <taxon>Gammaproteobacteria</taxon>
        <taxon>Vibrionales</taxon>
        <taxon>Vibrionaceae</taxon>
        <taxon>Vibrio</taxon>
    </lineage>
</organism>
<dbReference type="InterPro" id="IPR017932">
    <property type="entry name" value="GATase_2_dom"/>
</dbReference>
<dbReference type="SUPFAM" id="SSF56235">
    <property type="entry name" value="N-terminal nucleophile aminohydrolases (Ntn hydrolases)"/>
    <property type="match status" value="1"/>
</dbReference>
<evidence type="ECO:0000313" key="4">
    <source>
        <dbReference type="Proteomes" id="UP000018211"/>
    </source>
</evidence>
<dbReference type="InterPro" id="IPR029055">
    <property type="entry name" value="Ntn_hydrolases_N"/>
</dbReference>
<evidence type="ECO:0000313" key="3">
    <source>
        <dbReference type="EMBL" id="CCO47505.1"/>
    </source>
</evidence>
<dbReference type="AlphaFoldDB" id="A0AAV2VRZ2"/>
<dbReference type="InterPro" id="IPR052373">
    <property type="entry name" value="Gamma-glu_amide_hydrolase"/>
</dbReference>